<dbReference type="Gene3D" id="3.80.10.10">
    <property type="entry name" value="Ribonuclease Inhibitor"/>
    <property type="match status" value="2"/>
</dbReference>
<dbReference type="SUPFAM" id="SSF52047">
    <property type="entry name" value="RNI-like"/>
    <property type="match status" value="1"/>
</dbReference>
<evidence type="ECO:0008006" key="4">
    <source>
        <dbReference type="Google" id="ProtNLM"/>
    </source>
</evidence>
<reference evidence="2 3" key="1">
    <citation type="submission" date="2016-06" db="EMBL/GenBank/DDBJ databases">
        <title>Evolution of pathogenesis and genome organization in the Tremellales.</title>
        <authorList>
            <person name="Cuomo C."/>
            <person name="Litvintseva A."/>
            <person name="Heitman J."/>
            <person name="Chen Y."/>
            <person name="Sun S."/>
            <person name="Springer D."/>
            <person name="Dromer F."/>
            <person name="Young S."/>
            <person name="Zeng Q."/>
            <person name="Chapman S."/>
            <person name="Gujja S."/>
            <person name="Saif S."/>
            <person name="Birren B."/>
        </authorList>
    </citation>
    <scope>NUCLEOTIDE SEQUENCE [LARGE SCALE GENOMIC DNA]</scope>
    <source>
        <strain evidence="2 3">CBS 6039</strain>
    </source>
</reference>
<dbReference type="GO" id="GO:0019005">
    <property type="term" value="C:SCF ubiquitin ligase complex"/>
    <property type="evidence" value="ECO:0007669"/>
    <property type="project" value="TreeGrafter"/>
</dbReference>
<keyword evidence="3" id="KW-1185">Reference proteome</keyword>
<evidence type="ECO:0000313" key="3">
    <source>
        <dbReference type="Proteomes" id="UP000094065"/>
    </source>
</evidence>
<dbReference type="STRING" id="1295533.A0A1E3HZU8"/>
<evidence type="ECO:0000256" key="1">
    <source>
        <dbReference type="SAM" id="MobiDB-lite"/>
    </source>
</evidence>
<protein>
    <recommendedName>
        <fullName evidence="4">F-box domain-containing protein</fullName>
    </recommendedName>
</protein>
<dbReference type="PANTHER" id="PTHR13318:SF265">
    <property type="entry name" value="F-BOX DOMAIN-CONTAINING PROTEIN"/>
    <property type="match status" value="1"/>
</dbReference>
<feature type="compositionally biased region" description="Basic residues" evidence="1">
    <location>
        <begin position="15"/>
        <end position="26"/>
    </location>
</feature>
<dbReference type="GO" id="GO:0031146">
    <property type="term" value="P:SCF-dependent proteasomal ubiquitin-dependent protein catabolic process"/>
    <property type="evidence" value="ECO:0007669"/>
    <property type="project" value="TreeGrafter"/>
</dbReference>
<dbReference type="OrthoDB" id="550575at2759"/>
<feature type="region of interest" description="Disordered" evidence="1">
    <location>
        <begin position="1"/>
        <end position="31"/>
    </location>
</feature>
<dbReference type="Proteomes" id="UP000094065">
    <property type="component" value="Unassembled WGS sequence"/>
</dbReference>
<proteinExistence type="predicted"/>
<dbReference type="AlphaFoldDB" id="A0A1E3HZU8"/>
<evidence type="ECO:0000313" key="2">
    <source>
        <dbReference type="EMBL" id="ODN81817.1"/>
    </source>
</evidence>
<dbReference type="InterPro" id="IPR032675">
    <property type="entry name" value="LRR_dom_sf"/>
</dbReference>
<dbReference type="PANTHER" id="PTHR13318">
    <property type="entry name" value="PARTNER OF PAIRED, ISOFORM B-RELATED"/>
    <property type="match status" value="1"/>
</dbReference>
<dbReference type="GeneID" id="30153491"/>
<organism evidence="2 3">
    <name type="scientific">Cryptococcus amylolentus CBS 6039</name>
    <dbReference type="NCBI Taxonomy" id="1295533"/>
    <lineage>
        <taxon>Eukaryota</taxon>
        <taxon>Fungi</taxon>
        <taxon>Dikarya</taxon>
        <taxon>Basidiomycota</taxon>
        <taxon>Agaricomycotina</taxon>
        <taxon>Tremellomycetes</taxon>
        <taxon>Tremellales</taxon>
        <taxon>Cryptococcaceae</taxon>
        <taxon>Cryptococcus</taxon>
    </lineage>
</organism>
<dbReference type="RefSeq" id="XP_018996136.1">
    <property type="nucleotide sequence ID" value="XM_019135733.1"/>
</dbReference>
<name>A0A1E3HZU8_9TREE</name>
<comment type="caution">
    <text evidence="2">The sequence shown here is derived from an EMBL/GenBank/DDBJ whole genome shotgun (WGS) entry which is preliminary data.</text>
</comment>
<accession>A0A1E3HZU8</accession>
<gene>
    <name evidence="2" type="ORF">L202_02182</name>
</gene>
<dbReference type="EMBL" id="AWGJ01000003">
    <property type="protein sequence ID" value="ODN81817.1"/>
    <property type="molecule type" value="Genomic_DNA"/>
</dbReference>
<sequence>MPAKRPASSLSGPNKRPKPTTKRKQRTDKSVWNSKDDWDTLVAESSLSTSSVSFRKPRFRSFPSLTKASVDAIVRGFKAFYGDGQAGQDEAVADEWRKWWRTEWAEIPGHLKEMVRDGIYKRWGGILSLQLLQELFSIPPTLYLPGDLLPAIAQASRLKPLIPPTISSNLFTSLILINSPTSTDVGLAGLIHHLPSIEIVNLKGCALAGEKTVKTIVSRCPGVKRLNLKGTKVSEKDVAQLLAKFGQQLEGFKVDNVIFNDIDHTFASQPYPFMTHLCLPGNMLNRPLSSARSNTTRFTGMGYPNPRPTPQTTTISWPTLNTSFPSLTHLCLPGLLVPNGTEIGTAGLSLIKLAFGPRGPPVPITSIEPIIKRHHKTLRSVHLGNVYPRGTKPGSDFDELADTIRSCDGLDTLRWQTDVHGTNDSLCDTSMSNYGHKLYWNLFETPVKEICPRLRRVTLELPGQYKFPSAWSSGSTSQTFPSLLETLDIPSATLQDHESLAKLLCCYPKLRELDLSGTTIDDDDMKLILRHCPLVSRIDLTSCRGVNVRHRRNIFKAFDEDES</sequence>